<feature type="domain" description="C2" evidence="4">
    <location>
        <begin position="76"/>
        <end position="193"/>
    </location>
</feature>
<protein>
    <recommendedName>
        <fullName evidence="4">C2 domain-containing protein</fullName>
    </recommendedName>
</protein>
<feature type="compositionally biased region" description="Basic and acidic residues" evidence="3">
    <location>
        <begin position="1"/>
        <end position="21"/>
    </location>
</feature>
<dbReference type="PANTHER" id="PTHR12157:SF24">
    <property type="entry name" value="FIFE, ISOFORM D"/>
    <property type="match status" value="1"/>
</dbReference>
<dbReference type="PANTHER" id="PTHR12157">
    <property type="entry name" value="REGULATING SYNAPTIC MEMBRANE EXOCYTOSIS PROTEIN"/>
    <property type="match status" value="1"/>
</dbReference>
<gene>
    <name evidence="5" type="ORF">KQX54_004066</name>
</gene>
<dbReference type="GO" id="GO:0031267">
    <property type="term" value="F:small GTPase binding"/>
    <property type="evidence" value="ECO:0007669"/>
    <property type="project" value="InterPro"/>
</dbReference>
<reference evidence="5 6" key="1">
    <citation type="journal article" date="2021" name="J. Hered.">
        <title>A chromosome-level genome assembly of the parasitoid wasp, Cotesia glomerata (Hymenoptera: Braconidae).</title>
        <authorList>
            <person name="Pinto B.J."/>
            <person name="Weis J.J."/>
            <person name="Gamble T."/>
            <person name="Ode P.J."/>
            <person name="Paul R."/>
            <person name="Zaspel J.M."/>
        </authorList>
    </citation>
    <scope>NUCLEOTIDE SEQUENCE [LARGE SCALE GENOMIC DNA]</scope>
    <source>
        <strain evidence="5">CgM1</strain>
    </source>
</reference>
<dbReference type="Proteomes" id="UP000826195">
    <property type="component" value="Unassembled WGS sequence"/>
</dbReference>
<dbReference type="GO" id="GO:0048167">
    <property type="term" value="P:regulation of synaptic plasticity"/>
    <property type="evidence" value="ECO:0007669"/>
    <property type="project" value="TreeGrafter"/>
</dbReference>
<dbReference type="PROSITE" id="PS50004">
    <property type="entry name" value="C2"/>
    <property type="match status" value="1"/>
</dbReference>
<organism evidence="5 6">
    <name type="scientific">Cotesia glomerata</name>
    <name type="common">Lepidopteran parasitic wasp</name>
    <name type="synonym">Apanteles glomeratus</name>
    <dbReference type="NCBI Taxonomy" id="32391"/>
    <lineage>
        <taxon>Eukaryota</taxon>
        <taxon>Metazoa</taxon>
        <taxon>Ecdysozoa</taxon>
        <taxon>Arthropoda</taxon>
        <taxon>Hexapoda</taxon>
        <taxon>Insecta</taxon>
        <taxon>Pterygota</taxon>
        <taxon>Neoptera</taxon>
        <taxon>Endopterygota</taxon>
        <taxon>Hymenoptera</taxon>
        <taxon>Apocrita</taxon>
        <taxon>Ichneumonoidea</taxon>
        <taxon>Braconidae</taxon>
        <taxon>Microgastrinae</taxon>
        <taxon>Cotesia</taxon>
    </lineage>
</organism>
<dbReference type="GO" id="GO:0042391">
    <property type="term" value="P:regulation of membrane potential"/>
    <property type="evidence" value="ECO:0007669"/>
    <property type="project" value="TreeGrafter"/>
</dbReference>
<dbReference type="GO" id="GO:0044325">
    <property type="term" value="F:transmembrane transporter binding"/>
    <property type="evidence" value="ECO:0007669"/>
    <property type="project" value="TreeGrafter"/>
</dbReference>
<comment type="subcellular location">
    <subcellularLocation>
        <location evidence="2">Synapse</location>
    </subcellularLocation>
</comment>
<dbReference type="Gene3D" id="2.60.40.150">
    <property type="entry name" value="C2 domain"/>
    <property type="match status" value="1"/>
</dbReference>
<comment type="caution">
    <text evidence="5">The sequence shown here is derived from an EMBL/GenBank/DDBJ whole genome shotgun (WGS) entry which is preliminary data.</text>
</comment>
<dbReference type="GO" id="GO:0048788">
    <property type="term" value="C:cytoskeleton of presynaptic active zone"/>
    <property type="evidence" value="ECO:0007669"/>
    <property type="project" value="TreeGrafter"/>
</dbReference>
<keyword evidence="1" id="KW-0770">Synapse</keyword>
<name>A0AAV7IJF6_COTGL</name>
<keyword evidence="6" id="KW-1185">Reference proteome</keyword>
<dbReference type="GO" id="GO:0048791">
    <property type="term" value="P:calcium ion-regulated exocytosis of neurotransmitter"/>
    <property type="evidence" value="ECO:0007669"/>
    <property type="project" value="TreeGrafter"/>
</dbReference>
<evidence type="ECO:0000256" key="2">
    <source>
        <dbReference type="ARBA" id="ARBA00034103"/>
    </source>
</evidence>
<dbReference type="EMBL" id="JAHXZJ010001119">
    <property type="protein sequence ID" value="KAH0553763.1"/>
    <property type="molecule type" value="Genomic_DNA"/>
</dbReference>
<proteinExistence type="predicted"/>
<dbReference type="SMART" id="SM00239">
    <property type="entry name" value="C2"/>
    <property type="match status" value="1"/>
</dbReference>
<evidence type="ECO:0000256" key="3">
    <source>
        <dbReference type="SAM" id="MobiDB-lite"/>
    </source>
</evidence>
<evidence type="ECO:0000313" key="5">
    <source>
        <dbReference type="EMBL" id="KAH0553763.1"/>
    </source>
</evidence>
<evidence type="ECO:0000259" key="4">
    <source>
        <dbReference type="PROSITE" id="PS50004"/>
    </source>
</evidence>
<feature type="region of interest" description="Disordered" evidence="3">
    <location>
        <begin position="33"/>
        <end position="52"/>
    </location>
</feature>
<feature type="region of interest" description="Disordered" evidence="3">
    <location>
        <begin position="1"/>
        <end position="23"/>
    </location>
</feature>
<dbReference type="GO" id="GO:0050806">
    <property type="term" value="P:positive regulation of synaptic transmission"/>
    <property type="evidence" value="ECO:0007669"/>
    <property type="project" value="TreeGrafter"/>
</dbReference>
<dbReference type="InterPro" id="IPR035892">
    <property type="entry name" value="C2_domain_sf"/>
</dbReference>
<accession>A0AAV7IJF6</accession>
<dbReference type="GO" id="GO:0042734">
    <property type="term" value="C:presynaptic membrane"/>
    <property type="evidence" value="ECO:0007669"/>
    <property type="project" value="TreeGrafter"/>
</dbReference>
<dbReference type="Pfam" id="PF00168">
    <property type="entry name" value="C2"/>
    <property type="match status" value="1"/>
</dbReference>
<evidence type="ECO:0000313" key="6">
    <source>
        <dbReference type="Proteomes" id="UP000826195"/>
    </source>
</evidence>
<evidence type="ECO:0000256" key="1">
    <source>
        <dbReference type="ARBA" id="ARBA00023018"/>
    </source>
</evidence>
<dbReference type="InterPro" id="IPR039032">
    <property type="entry name" value="Rim-like"/>
</dbReference>
<dbReference type="AlphaFoldDB" id="A0AAV7IJF6"/>
<sequence length="209" mass="23580">MAGRDERKDSIGGVRGEKRDSIGQTMMAFSERFYDRNSESDEDDKWSQLRDENGVDVKLGPGQVAPRGFKFIGGTHSGEVKLALFLSKGTLEVEVICARDICPGEKEEPDTYVKTYLRDGDRWIHKRKTRVIRHSRNPQYRQTLKYGSCDALGRNLLVMLWEKKQGFESNQGLGGAEVDLELLPLTTLTVGWYPIFPIHTLGTQTADSP</sequence>
<dbReference type="InterPro" id="IPR000008">
    <property type="entry name" value="C2_dom"/>
</dbReference>
<dbReference type="SUPFAM" id="SSF49562">
    <property type="entry name" value="C2 domain (Calcium/lipid-binding domain, CaLB)"/>
    <property type="match status" value="1"/>
</dbReference>